<dbReference type="InterPro" id="IPR043129">
    <property type="entry name" value="ATPase_NBD"/>
</dbReference>
<feature type="binding site" evidence="10">
    <location>
        <position position="312"/>
    </location>
    <ligand>
        <name>ATP</name>
        <dbReference type="ChEBI" id="CHEBI:30616"/>
    </ligand>
</feature>
<feature type="binding site" evidence="10">
    <location>
        <position position="316"/>
    </location>
    <ligand>
        <name>ATP</name>
        <dbReference type="ChEBI" id="CHEBI:30616"/>
    </ligand>
</feature>
<feature type="binding site" evidence="10">
    <location>
        <position position="16"/>
    </location>
    <ligand>
        <name>ADP</name>
        <dbReference type="ChEBI" id="CHEBI:456216"/>
    </ligand>
</feature>
<comment type="function">
    <text evidence="9 10">Key enzyme in the regulation of glycerol uptake and metabolism. Catalyzes the phosphorylation of glycerol to yield sn-glycerol 3-phosphate.</text>
</comment>
<evidence type="ECO:0000256" key="7">
    <source>
        <dbReference type="ARBA" id="ARBA00022840"/>
    </source>
</evidence>
<dbReference type="Proteomes" id="UP000520767">
    <property type="component" value="Unassembled WGS sequence"/>
</dbReference>
<evidence type="ECO:0000256" key="4">
    <source>
        <dbReference type="ARBA" id="ARBA00022741"/>
    </source>
</evidence>
<dbReference type="PANTHER" id="PTHR10196:SF69">
    <property type="entry name" value="GLYCEROL KINASE"/>
    <property type="match status" value="1"/>
</dbReference>
<dbReference type="FunFam" id="3.30.420.40:FF:000007">
    <property type="entry name" value="Glycerol kinase"/>
    <property type="match status" value="1"/>
</dbReference>
<evidence type="ECO:0000256" key="5">
    <source>
        <dbReference type="ARBA" id="ARBA00022777"/>
    </source>
</evidence>
<evidence type="ECO:0000256" key="8">
    <source>
        <dbReference type="ARBA" id="ARBA00052101"/>
    </source>
</evidence>
<dbReference type="InterPro" id="IPR005999">
    <property type="entry name" value="Glycerol_kin"/>
</dbReference>
<dbReference type="HAMAP" id="MF_00186">
    <property type="entry name" value="Glycerol_kin"/>
    <property type="match status" value="1"/>
</dbReference>
<dbReference type="GO" id="GO:0004370">
    <property type="term" value="F:glycerol kinase activity"/>
    <property type="evidence" value="ECO:0007669"/>
    <property type="project" value="UniProtKB-UniRule"/>
</dbReference>
<evidence type="ECO:0000256" key="11">
    <source>
        <dbReference type="RuleBase" id="RU003733"/>
    </source>
</evidence>
<dbReference type="CDD" id="cd07769">
    <property type="entry name" value="ASKHA_NBD_FGGY_GK"/>
    <property type="match status" value="1"/>
</dbReference>
<organism evidence="14 15">
    <name type="scientific">Actinophytocola algeriensis</name>
    <dbReference type="NCBI Taxonomy" id="1768010"/>
    <lineage>
        <taxon>Bacteria</taxon>
        <taxon>Bacillati</taxon>
        <taxon>Actinomycetota</taxon>
        <taxon>Actinomycetes</taxon>
        <taxon>Pseudonocardiales</taxon>
        <taxon>Pseudonocardiaceae</taxon>
    </lineage>
</organism>
<feature type="binding site" evidence="10">
    <location>
        <position position="268"/>
    </location>
    <ligand>
        <name>ATP</name>
        <dbReference type="ChEBI" id="CHEBI:30616"/>
    </ligand>
</feature>
<feature type="binding site" evidence="10">
    <location>
        <position position="12"/>
    </location>
    <ligand>
        <name>sn-glycerol 3-phosphate</name>
        <dbReference type="ChEBI" id="CHEBI:57597"/>
    </ligand>
</feature>
<dbReference type="GO" id="GO:0006072">
    <property type="term" value="P:glycerol-3-phosphate metabolic process"/>
    <property type="evidence" value="ECO:0007669"/>
    <property type="project" value="InterPro"/>
</dbReference>
<dbReference type="RefSeq" id="WP_184815727.1">
    <property type="nucleotide sequence ID" value="NZ_JACHJQ010000010.1"/>
</dbReference>
<evidence type="ECO:0000259" key="13">
    <source>
        <dbReference type="Pfam" id="PF02782"/>
    </source>
</evidence>
<dbReference type="InterPro" id="IPR018483">
    <property type="entry name" value="Carb_kinase_FGGY_CS"/>
</dbReference>
<dbReference type="GO" id="GO:0005524">
    <property type="term" value="F:ATP binding"/>
    <property type="evidence" value="ECO:0007669"/>
    <property type="project" value="UniProtKB-UniRule"/>
</dbReference>
<feature type="binding site" evidence="10">
    <location>
        <position position="83"/>
    </location>
    <ligand>
        <name>sn-glycerol 3-phosphate</name>
        <dbReference type="ChEBI" id="CHEBI:57597"/>
    </ligand>
</feature>
<feature type="binding site" evidence="10">
    <location>
        <position position="135"/>
    </location>
    <ligand>
        <name>glycerol</name>
        <dbReference type="ChEBI" id="CHEBI:17754"/>
    </ligand>
</feature>
<gene>
    <name evidence="10" type="primary">glpK</name>
    <name evidence="14" type="ORF">FHR82_008008</name>
</gene>
<keyword evidence="7 10" id="KW-0067">ATP-binding</keyword>
<reference evidence="14 15" key="1">
    <citation type="submission" date="2020-08" db="EMBL/GenBank/DDBJ databases">
        <title>Genomic Encyclopedia of Type Strains, Phase III (KMG-III): the genomes of soil and plant-associated and newly described type strains.</title>
        <authorList>
            <person name="Whitman W."/>
        </authorList>
    </citation>
    <scope>NUCLEOTIDE SEQUENCE [LARGE SCALE GENOMIC DNA]</scope>
    <source>
        <strain evidence="14 15">CECT 8960</strain>
    </source>
</reference>
<feature type="binding site" evidence="10">
    <location>
        <position position="312"/>
    </location>
    <ligand>
        <name>ADP</name>
        <dbReference type="ChEBI" id="CHEBI:456216"/>
    </ligand>
</feature>
<feature type="binding site" evidence="10">
    <location>
        <position position="246"/>
    </location>
    <ligand>
        <name>sn-glycerol 3-phosphate</name>
        <dbReference type="ChEBI" id="CHEBI:57597"/>
    </ligand>
</feature>
<dbReference type="Pfam" id="PF00370">
    <property type="entry name" value="FGGY_N"/>
    <property type="match status" value="1"/>
</dbReference>
<feature type="binding site" evidence="10">
    <location>
        <position position="82"/>
    </location>
    <ligand>
        <name>glycerol</name>
        <dbReference type="ChEBI" id="CHEBI:17754"/>
    </ligand>
</feature>
<comment type="catalytic activity">
    <reaction evidence="8 10">
        <text>glycerol + ATP = sn-glycerol 3-phosphate + ADP + H(+)</text>
        <dbReference type="Rhea" id="RHEA:21644"/>
        <dbReference type="ChEBI" id="CHEBI:15378"/>
        <dbReference type="ChEBI" id="CHEBI:17754"/>
        <dbReference type="ChEBI" id="CHEBI:30616"/>
        <dbReference type="ChEBI" id="CHEBI:57597"/>
        <dbReference type="ChEBI" id="CHEBI:456216"/>
        <dbReference type="EC" id="2.7.1.30"/>
    </reaction>
</comment>
<dbReference type="GO" id="GO:0019563">
    <property type="term" value="P:glycerol catabolic process"/>
    <property type="evidence" value="ECO:0007669"/>
    <property type="project" value="UniProtKB-UniRule"/>
</dbReference>
<feature type="binding site" evidence="10">
    <location>
        <position position="135"/>
    </location>
    <ligand>
        <name>sn-glycerol 3-phosphate</name>
        <dbReference type="ChEBI" id="CHEBI:57597"/>
    </ligand>
</feature>
<evidence type="ECO:0000259" key="12">
    <source>
        <dbReference type="Pfam" id="PF00370"/>
    </source>
</evidence>
<feature type="binding site" evidence="10">
    <location>
        <position position="413"/>
    </location>
    <ligand>
        <name>ATP</name>
        <dbReference type="ChEBI" id="CHEBI:30616"/>
    </ligand>
</feature>
<evidence type="ECO:0000256" key="3">
    <source>
        <dbReference type="ARBA" id="ARBA00022679"/>
    </source>
</evidence>
<feature type="binding site" evidence="10">
    <location>
        <position position="12"/>
    </location>
    <ligand>
        <name>ADP</name>
        <dbReference type="ChEBI" id="CHEBI:456216"/>
    </ligand>
</feature>
<keyword evidence="3 10" id="KW-0808">Transferase</keyword>
<feature type="binding site" evidence="10">
    <location>
        <position position="417"/>
    </location>
    <ligand>
        <name>ADP</name>
        <dbReference type="ChEBI" id="CHEBI:456216"/>
    </ligand>
</feature>
<keyword evidence="6 10" id="KW-0319">Glycerol metabolism</keyword>
<comment type="similarity">
    <text evidence="2 10 11">Belongs to the FGGY kinase family.</text>
</comment>
<dbReference type="InterPro" id="IPR018485">
    <property type="entry name" value="FGGY_C"/>
</dbReference>
<evidence type="ECO:0000256" key="1">
    <source>
        <dbReference type="ARBA" id="ARBA00005190"/>
    </source>
</evidence>
<dbReference type="Gene3D" id="3.30.420.40">
    <property type="match status" value="2"/>
</dbReference>
<dbReference type="Pfam" id="PF02782">
    <property type="entry name" value="FGGY_C"/>
    <property type="match status" value="1"/>
</dbReference>
<dbReference type="PROSITE" id="PS00445">
    <property type="entry name" value="FGGY_KINASES_2"/>
    <property type="match status" value="1"/>
</dbReference>
<dbReference type="PROSITE" id="PS00933">
    <property type="entry name" value="FGGY_KINASES_1"/>
    <property type="match status" value="1"/>
</dbReference>
<feature type="binding site" evidence="10">
    <location>
        <position position="413"/>
    </location>
    <ligand>
        <name>ADP</name>
        <dbReference type="ChEBI" id="CHEBI:456216"/>
    </ligand>
</feature>
<dbReference type="PANTHER" id="PTHR10196">
    <property type="entry name" value="SUGAR KINASE"/>
    <property type="match status" value="1"/>
</dbReference>
<dbReference type="GO" id="GO:0005829">
    <property type="term" value="C:cytosol"/>
    <property type="evidence" value="ECO:0007669"/>
    <property type="project" value="TreeGrafter"/>
</dbReference>
<keyword evidence="4 10" id="KW-0547">Nucleotide-binding</keyword>
<name>A0A7W7QE11_9PSEU</name>
<feature type="domain" description="Carbohydrate kinase FGGY C-terminal" evidence="13">
    <location>
        <begin position="263"/>
        <end position="452"/>
    </location>
</feature>
<evidence type="ECO:0000256" key="2">
    <source>
        <dbReference type="ARBA" id="ARBA00009156"/>
    </source>
</evidence>
<feature type="binding site" evidence="10">
    <location>
        <position position="14"/>
    </location>
    <ligand>
        <name>ATP</name>
        <dbReference type="ChEBI" id="CHEBI:30616"/>
    </ligand>
</feature>
<keyword evidence="5 10" id="KW-0418">Kinase</keyword>
<feature type="binding site" evidence="10">
    <location>
        <position position="83"/>
    </location>
    <ligand>
        <name>glycerol</name>
        <dbReference type="ChEBI" id="CHEBI:17754"/>
    </ligand>
</feature>
<accession>A0A7W7QE11</accession>
<feature type="binding site" evidence="10">
    <location>
        <position position="268"/>
    </location>
    <ligand>
        <name>ADP</name>
        <dbReference type="ChEBI" id="CHEBI:456216"/>
    </ligand>
</feature>
<dbReference type="NCBIfam" id="TIGR01311">
    <property type="entry name" value="glycerol_kin"/>
    <property type="match status" value="1"/>
</dbReference>
<evidence type="ECO:0000256" key="10">
    <source>
        <dbReference type="HAMAP-Rule" id="MF_00186"/>
    </source>
</evidence>
<dbReference type="PIRSF" id="PIRSF000538">
    <property type="entry name" value="GlpK"/>
    <property type="match status" value="1"/>
</dbReference>
<dbReference type="UniPathway" id="UPA00618">
    <property type="reaction ID" value="UER00672"/>
</dbReference>
<feature type="binding site" evidence="10">
    <location>
        <position position="246"/>
    </location>
    <ligand>
        <name>glycerol</name>
        <dbReference type="ChEBI" id="CHEBI:17754"/>
    </ligand>
</feature>
<sequence>MTQYVLAVDQGTTSTRAIVFDHSGSIVSVGQKEHQQIFPKAGWVEHDPKEISENTRFVIGQALAKADLNLGDLAAVGITNQRETAVVWDRHTGEPVYNAIVWQDTRTQAIVEELGALGGGGDRYKAKVGLPLATYFSGPKIRWILDNVEGARRRAEDGDLLFGNTDTWTLWNLTGGPNGGVHATDVTNASRTMLMDLDTLSWDAEIAKEMGVPLTMLPEIRSSSEQYGVGGPGVLKGVPIAGILGDQQAATFGQVCYEPGTAKNTYGTGNFMLLNTGEEKVASENGLLTTVCYKIGEQQPVYALEGSIAITGALVQWLRDNLRIIGSAAEIETLARSVEDNGGAYFVPAFSGLFAPYWRADARGALVGLTRFVDRGHLARAVLEATAFQTREVLDAMNADSGVALTELKVDGGMVANELLMQFQADILDVPVVRPKVAETTALGAAYAAGLAVGYWKDQDELRANWAEDKRWTPALDSGERERVYRNWKKAVTKSFDWVDADVD</sequence>
<dbReference type="InterPro" id="IPR000577">
    <property type="entry name" value="Carb_kinase_FGGY"/>
</dbReference>
<dbReference type="EC" id="2.7.1.30" evidence="10"/>
<feature type="binding site" evidence="10">
    <location>
        <position position="12"/>
    </location>
    <ligand>
        <name>ATP</name>
        <dbReference type="ChEBI" id="CHEBI:30616"/>
    </ligand>
</feature>
<comment type="pathway">
    <text evidence="1 10">Polyol metabolism; glycerol degradation via glycerol kinase pathway; sn-glycerol 3-phosphate from glycerol: step 1/1.</text>
</comment>
<feature type="binding site" evidence="10">
    <location>
        <position position="82"/>
    </location>
    <ligand>
        <name>sn-glycerol 3-phosphate</name>
        <dbReference type="ChEBI" id="CHEBI:57597"/>
    </ligand>
</feature>
<evidence type="ECO:0000256" key="6">
    <source>
        <dbReference type="ARBA" id="ARBA00022798"/>
    </source>
</evidence>
<feature type="domain" description="Carbohydrate kinase FGGY N-terminal" evidence="12">
    <location>
        <begin position="4"/>
        <end position="253"/>
    </location>
</feature>
<evidence type="ECO:0000313" key="14">
    <source>
        <dbReference type="EMBL" id="MBB4911738.1"/>
    </source>
</evidence>
<evidence type="ECO:0000313" key="15">
    <source>
        <dbReference type="Proteomes" id="UP000520767"/>
    </source>
</evidence>
<protein>
    <recommendedName>
        <fullName evidence="10">Glycerol kinase</fullName>
        <ecNumber evidence="10">2.7.1.30</ecNumber>
    </recommendedName>
    <alternativeName>
        <fullName evidence="10">ATP:glycerol 3-phosphotransferase</fullName>
    </alternativeName>
    <alternativeName>
        <fullName evidence="10">Glycerokinase</fullName>
        <shortName evidence="10">GK</shortName>
    </alternativeName>
</protein>
<dbReference type="EMBL" id="JACHJQ010000010">
    <property type="protein sequence ID" value="MBB4911738.1"/>
    <property type="molecule type" value="Genomic_DNA"/>
</dbReference>
<dbReference type="NCBIfam" id="NF000756">
    <property type="entry name" value="PRK00047.1"/>
    <property type="match status" value="1"/>
</dbReference>
<keyword evidence="15" id="KW-1185">Reference proteome</keyword>
<dbReference type="AlphaFoldDB" id="A0A7W7QE11"/>
<evidence type="ECO:0000256" key="9">
    <source>
        <dbReference type="ARBA" id="ARBA00054633"/>
    </source>
</evidence>
<dbReference type="SUPFAM" id="SSF53067">
    <property type="entry name" value="Actin-like ATPase domain"/>
    <property type="match status" value="2"/>
</dbReference>
<feature type="binding site" evidence="10">
    <location>
        <position position="13"/>
    </location>
    <ligand>
        <name>ATP</name>
        <dbReference type="ChEBI" id="CHEBI:30616"/>
    </ligand>
</feature>
<dbReference type="FunFam" id="3.30.420.40:FF:000008">
    <property type="entry name" value="Glycerol kinase"/>
    <property type="match status" value="1"/>
</dbReference>
<comment type="caution">
    <text evidence="14">The sequence shown here is derived from an EMBL/GenBank/DDBJ whole genome shotgun (WGS) entry which is preliminary data.</text>
</comment>
<feature type="binding site" evidence="10">
    <location>
        <position position="247"/>
    </location>
    <ligand>
        <name>glycerol</name>
        <dbReference type="ChEBI" id="CHEBI:17754"/>
    </ligand>
</feature>
<comment type="activity regulation">
    <text evidence="10">Inhibited by fructose 1,6-bisphosphate (FBP).</text>
</comment>
<proteinExistence type="inferred from homology"/>
<dbReference type="InterPro" id="IPR018484">
    <property type="entry name" value="FGGY_N"/>
</dbReference>